<dbReference type="AlphaFoldDB" id="A0A5D4TIS4"/>
<dbReference type="PIRSF" id="PIRSF037228">
    <property type="entry name" value="Lant_mod_RumM"/>
    <property type="match status" value="1"/>
</dbReference>
<dbReference type="InterPro" id="IPR017146">
    <property type="entry name" value="Lanti_2_LanM"/>
</dbReference>
<dbReference type="PANTHER" id="PTHR12736">
    <property type="entry name" value="LANC-LIKE PROTEIN"/>
    <property type="match status" value="1"/>
</dbReference>
<dbReference type="GO" id="GO:0005886">
    <property type="term" value="C:plasma membrane"/>
    <property type="evidence" value="ECO:0007669"/>
    <property type="project" value="TreeGrafter"/>
</dbReference>
<dbReference type="NCBIfam" id="TIGR03897">
    <property type="entry name" value="lanti_2_LanM"/>
    <property type="match status" value="1"/>
</dbReference>
<dbReference type="GO" id="GO:0046872">
    <property type="term" value="F:metal ion binding"/>
    <property type="evidence" value="ECO:0007669"/>
    <property type="project" value="UniProtKB-KW"/>
</dbReference>
<evidence type="ECO:0000259" key="2">
    <source>
        <dbReference type="Pfam" id="PF13575"/>
    </source>
</evidence>
<reference evidence="3 4" key="1">
    <citation type="submission" date="2019-08" db="EMBL/GenBank/DDBJ databases">
        <title>Bacillus genomes from the desert of Cuatro Cienegas, Coahuila.</title>
        <authorList>
            <person name="Olmedo-Alvarez G."/>
        </authorList>
    </citation>
    <scope>NUCLEOTIDE SEQUENCE [LARGE SCALE GENOMIC DNA]</scope>
    <source>
        <strain evidence="3 4">CH451a_14T</strain>
    </source>
</reference>
<evidence type="ECO:0000256" key="1">
    <source>
        <dbReference type="PIRSR" id="PIRSR607822-1"/>
    </source>
</evidence>
<dbReference type="Pfam" id="PF13575">
    <property type="entry name" value="DUF4135"/>
    <property type="match status" value="1"/>
</dbReference>
<name>A0A5D4TIS4_9BACI</name>
<dbReference type="PANTHER" id="PTHR12736:SF7">
    <property type="entry name" value="LANC-LIKE PROTEIN 3"/>
    <property type="match status" value="1"/>
</dbReference>
<dbReference type="InterPro" id="IPR025410">
    <property type="entry name" value="Lant_dehyd"/>
</dbReference>
<gene>
    <name evidence="3" type="primary">lanM</name>
    <name evidence="3" type="ORF">FZC80_16250</name>
</gene>
<proteinExistence type="predicted"/>
<sequence>MSTLKQIKRSLILPKGVIKMLKNGYRALRVDERYYIIQNFIDEIELNEDSLMNWRKEMSLLTNEDFEEMLKVNGYDKVLFSQAVSANPEKRLLEHYHNYVYNSEWYKQFSEVLDLTSSIKLDEEKYQNFFIVLRPFIQYAEKEMNRMFEQESVAAILEKSVLEKLLLQFSINILTIAQKSIILELNIAREQGLLQGETSEERYQFFIDSFKEERSLISFYEKYIVLTRLLVDLTNHFLTNLQTMLNRILDSKEEIIRSFQFDELLITEIDLGQGDTHSKGNTVTSLTLKCGSKLLYKPKNLYVARLYNLFVDRINQNETMFDLKTIEGLYYDSHAFEKYLEYEGCDNEQEVEGYYQRFGQILGILYLLNASDIHLENLVASGKYPMVVDLETLFQQPIIASYDIDIIKRIQQEMFNNVTATMLLPIDFGDSSDREDLYGLDLSALNGRGGKLKKKVLQPINLKTDQMRYDYKEVSTEGGKNIPFLKETETPVYYMDYSESIIKGFQRTCQFFIEKNIAEDIKRECWTNKDDYIIRTIFRDTSQYANILNHSNHPDLLQDMLDRDKVLENMWSFPFEKKVIIKNEVEDMQVNDIPIFFSNLVTGQTFNSRMEEIGNTQEDKGIDLFLQKSEKISKEEIDKQTSIIQAALGKYPSLDREAVQLSVSNDDEQPFLQAAVQIADTLIDSSISSEDSITWLTVNPVGENGWSVNQTNSDFYDGLTGVHLFFQKLFEVTRDEKYKDYAARILNTVKYSGRRNEFGLNSGFAGLVHSCSYINRRAQSQEFRTSLEDQLKFLESNKLDLTSDDYLNGAPSLINSALKAYETHRDPMYLNLAIQYAEKYINTFDPERQMSKKGFGHGPLSIAYVFYKLWHTTNNKRYLKTAKQYQQKINLSELKSTEGMTLSWCNGLLGIALADMEISKIVDEPVEKDFSLPSMKDDGLCHGNMSRSEYYLKLYQHTGKEEYLIQARDIAKEVIENARTHGGFRLRATKGYRSIGLFTGLAGIGYQLIRIHNPNKAPSLLV</sequence>
<evidence type="ECO:0000313" key="3">
    <source>
        <dbReference type="EMBL" id="TYS75753.1"/>
    </source>
</evidence>
<feature type="domain" description="Lantibiotic biosynthesis protein dehydration" evidence="2">
    <location>
        <begin position="223"/>
        <end position="598"/>
    </location>
</feature>
<keyword evidence="1" id="KW-0479">Metal-binding</keyword>
<evidence type="ECO:0000313" key="4">
    <source>
        <dbReference type="Proteomes" id="UP000325054"/>
    </source>
</evidence>
<protein>
    <submittedName>
        <fullName evidence="3">Type 2 lantipeptide synthetase LanM</fullName>
    </submittedName>
</protein>
<dbReference type="PRINTS" id="PR01950">
    <property type="entry name" value="LANCSUPER"/>
</dbReference>
<dbReference type="InterPro" id="IPR007822">
    <property type="entry name" value="LANC-like"/>
</dbReference>
<dbReference type="CDD" id="cd04792">
    <property type="entry name" value="LanM-like"/>
    <property type="match status" value="1"/>
</dbReference>
<dbReference type="OrthoDB" id="9148343at2"/>
<dbReference type="Proteomes" id="UP000325054">
    <property type="component" value="Unassembled WGS sequence"/>
</dbReference>
<dbReference type="GO" id="GO:0031179">
    <property type="term" value="P:peptide modification"/>
    <property type="evidence" value="ECO:0007669"/>
    <property type="project" value="InterPro"/>
</dbReference>
<accession>A0A5D4TIS4</accession>
<dbReference type="SMART" id="SM01260">
    <property type="entry name" value="LANC_like"/>
    <property type="match status" value="1"/>
</dbReference>
<dbReference type="Gene3D" id="1.50.10.20">
    <property type="match status" value="1"/>
</dbReference>
<dbReference type="SUPFAM" id="SSF158745">
    <property type="entry name" value="LanC-like"/>
    <property type="match status" value="1"/>
</dbReference>
<feature type="binding site" evidence="1">
    <location>
        <position position="942"/>
    </location>
    <ligand>
        <name>Zn(2+)</name>
        <dbReference type="ChEBI" id="CHEBI:29105"/>
    </ligand>
</feature>
<dbReference type="Pfam" id="PF05147">
    <property type="entry name" value="LANC_like"/>
    <property type="match status" value="1"/>
</dbReference>
<feature type="binding site" evidence="1">
    <location>
        <position position="941"/>
    </location>
    <ligand>
        <name>Zn(2+)</name>
        <dbReference type="ChEBI" id="CHEBI:29105"/>
    </ligand>
</feature>
<dbReference type="EMBL" id="VTEW01000015">
    <property type="protein sequence ID" value="TYS75753.1"/>
    <property type="molecule type" value="Genomic_DNA"/>
</dbReference>
<organism evidence="3 4">
    <name type="scientific">Rossellomorea aquimaris</name>
    <dbReference type="NCBI Taxonomy" id="189382"/>
    <lineage>
        <taxon>Bacteria</taxon>
        <taxon>Bacillati</taxon>
        <taxon>Bacillota</taxon>
        <taxon>Bacilli</taxon>
        <taxon>Bacillales</taxon>
        <taxon>Bacillaceae</taxon>
        <taxon>Rossellomorea</taxon>
    </lineage>
</organism>
<comment type="caution">
    <text evidence="3">The sequence shown here is derived from an EMBL/GenBank/DDBJ whole genome shotgun (WGS) entry which is preliminary data.</text>
</comment>
<keyword evidence="1" id="KW-0862">Zinc</keyword>